<dbReference type="InterPro" id="IPR010281">
    <property type="entry name" value="DUF885"/>
</dbReference>
<evidence type="ECO:0000313" key="3">
    <source>
        <dbReference type="Proteomes" id="UP000001654"/>
    </source>
</evidence>
<dbReference type="HOGENOM" id="CLU_035441_0_0_10"/>
<dbReference type="PANTHER" id="PTHR33361">
    <property type="entry name" value="GLR0591 PROTEIN"/>
    <property type="match status" value="1"/>
</dbReference>
<dbReference type="AlphaFoldDB" id="D5BAK6"/>
<dbReference type="EMBL" id="CP001650">
    <property type="protein sequence ID" value="ADF54532.1"/>
    <property type="molecule type" value="Genomic_DNA"/>
</dbReference>
<evidence type="ECO:0000256" key="1">
    <source>
        <dbReference type="SAM" id="SignalP"/>
    </source>
</evidence>
<dbReference type="Pfam" id="PF05960">
    <property type="entry name" value="DUF885"/>
    <property type="match status" value="1"/>
</dbReference>
<dbReference type="Proteomes" id="UP000001654">
    <property type="component" value="Chromosome"/>
</dbReference>
<sequence length="590" mass="68922">MYKFKKTKSFLYALIISVLTLCCQKALAQDDSFVPCQVMPMLMTNHQADMGDLVRYYSPSNAYRWGRISDSGGSQERRDRIIVLNEKYLAELDKINFSELPQECKVDYILFKRDLKHEINEAKKHAKIYTEVKSWFPFSENIYQYLKRRRRGYQLDAKEVAKNWNASAKQIDSLLPLLKEEQSLDKDQVQEAVLVIEDLKNSAANVFSFYNNYDPMFTWWVPTTYKALDSSLATFKTTFEAKLENKRPVDKSGIIGYPVGRNELVKQLEYEMIPYTPEELIEIANKEFAWCDAALLKAAEEMGFGKDWKAAQEKVKNAYVAPGLQPEAMLKLYNESIAFLKEKDLISVPPLAEETWGMQMMSPERQLVNPFFTGGTNITISYPTSGMTYEQKMMSMRGNNPHFSKATVHHELIAGHNLEGFMNNRYRTYRNYRTPFWTEGWSLYWELLLWDEGFPSGPEDRIGMLFWHMHRCARIIFSLNYHLGKWTPQQCIDFLIDRVGFEPANAEGEVRRSFIGSYPPLYQLAYLTGGRQFYALREELVKTGKMTNKEFHDKIMRLNSMPIEMIRAILTDQELKENFKTSWQFYDSID</sequence>
<dbReference type="PANTHER" id="PTHR33361:SF2">
    <property type="entry name" value="DUF885 DOMAIN-CONTAINING PROTEIN"/>
    <property type="match status" value="1"/>
</dbReference>
<keyword evidence="1" id="KW-0732">Signal</keyword>
<keyword evidence="3" id="KW-1185">Reference proteome</keyword>
<name>D5BAK6_ZUNPS</name>
<accession>D5BAK6</accession>
<dbReference type="STRING" id="655815.ZPR_4229"/>
<evidence type="ECO:0000313" key="2">
    <source>
        <dbReference type="EMBL" id="ADF54532.1"/>
    </source>
</evidence>
<proteinExistence type="predicted"/>
<dbReference type="RefSeq" id="WP_013073610.1">
    <property type="nucleotide sequence ID" value="NC_014041.1"/>
</dbReference>
<reference evidence="2 3" key="1">
    <citation type="journal article" date="2010" name="BMC Genomics">
        <title>The complete genome of Zunongwangia profunda SM-A87 reveals its adaptation to the deep-sea environment and ecological role in sedimentary organic nitrogen degradation.</title>
        <authorList>
            <person name="Qin Q.L."/>
            <person name="Zhang X.Y."/>
            <person name="Wang X.M."/>
            <person name="Liu G.M."/>
            <person name="Chen X.L."/>
            <person name="Xie B.B."/>
            <person name="Dang H.Y."/>
            <person name="Zhou B.C."/>
            <person name="Yu J."/>
            <person name="Zhang Y.Z."/>
        </authorList>
    </citation>
    <scope>NUCLEOTIDE SEQUENCE [LARGE SCALE GENOMIC DNA]</scope>
    <source>
        <strain evidence="3">DSM 18752 / CCTCC AB 206139 / SM-A87</strain>
    </source>
</reference>
<dbReference type="SUPFAM" id="SSF55486">
    <property type="entry name" value="Metalloproteases ('zincins'), catalytic domain"/>
    <property type="match status" value="1"/>
</dbReference>
<dbReference type="KEGG" id="zpr:ZPR_4229"/>
<feature type="chain" id="PRO_5003068786" evidence="1">
    <location>
        <begin position="29"/>
        <end position="590"/>
    </location>
</feature>
<feature type="signal peptide" evidence="1">
    <location>
        <begin position="1"/>
        <end position="28"/>
    </location>
</feature>
<protein>
    <submittedName>
        <fullName evidence="2">X-Pro dipeptidyl-peptidase</fullName>
    </submittedName>
</protein>
<gene>
    <name evidence="2" type="ordered locus">ZPR_4229</name>
</gene>
<organism evidence="2 3">
    <name type="scientific">Zunongwangia profunda (strain DSM 18752 / CCTCC AB 206139 / SM-A87)</name>
    <name type="common">Wangia profunda</name>
    <dbReference type="NCBI Taxonomy" id="655815"/>
    <lineage>
        <taxon>Bacteria</taxon>
        <taxon>Pseudomonadati</taxon>
        <taxon>Bacteroidota</taxon>
        <taxon>Flavobacteriia</taxon>
        <taxon>Flavobacteriales</taxon>
        <taxon>Flavobacteriaceae</taxon>
        <taxon>Zunongwangia</taxon>
    </lineage>
</organism>
<dbReference type="eggNOG" id="COG4805">
    <property type="taxonomic scope" value="Bacteria"/>
</dbReference>